<keyword evidence="4" id="KW-1185">Reference proteome</keyword>
<proteinExistence type="predicted"/>
<reference evidence="2 4" key="1">
    <citation type="journal article" date="2011" name="Nature">
        <title>The Medicago genome provides insight into the evolution of rhizobial symbioses.</title>
        <authorList>
            <person name="Young N.D."/>
            <person name="Debelle F."/>
            <person name="Oldroyd G.E."/>
            <person name="Geurts R."/>
            <person name="Cannon S.B."/>
            <person name="Udvardi M.K."/>
            <person name="Benedito V.A."/>
            <person name="Mayer K.F."/>
            <person name="Gouzy J."/>
            <person name="Schoof H."/>
            <person name="Van de Peer Y."/>
            <person name="Proost S."/>
            <person name="Cook D.R."/>
            <person name="Meyers B.C."/>
            <person name="Spannagl M."/>
            <person name="Cheung F."/>
            <person name="De Mita S."/>
            <person name="Krishnakumar V."/>
            <person name="Gundlach H."/>
            <person name="Zhou S."/>
            <person name="Mudge J."/>
            <person name="Bharti A.K."/>
            <person name="Murray J.D."/>
            <person name="Naoumkina M.A."/>
            <person name="Rosen B."/>
            <person name="Silverstein K.A."/>
            <person name="Tang H."/>
            <person name="Rombauts S."/>
            <person name="Zhao P.X."/>
            <person name="Zhou P."/>
            <person name="Barbe V."/>
            <person name="Bardou P."/>
            <person name="Bechner M."/>
            <person name="Bellec A."/>
            <person name="Berger A."/>
            <person name="Berges H."/>
            <person name="Bidwell S."/>
            <person name="Bisseling T."/>
            <person name="Choisne N."/>
            <person name="Couloux A."/>
            <person name="Denny R."/>
            <person name="Deshpande S."/>
            <person name="Dai X."/>
            <person name="Doyle J.J."/>
            <person name="Dudez A.M."/>
            <person name="Farmer A.D."/>
            <person name="Fouteau S."/>
            <person name="Franken C."/>
            <person name="Gibelin C."/>
            <person name="Gish J."/>
            <person name="Goldstein S."/>
            <person name="Gonzalez A.J."/>
            <person name="Green P.J."/>
            <person name="Hallab A."/>
            <person name="Hartog M."/>
            <person name="Hua A."/>
            <person name="Humphray S.J."/>
            <person name="Jeong D.H."/>
            <person name="Jing Y."/>
            <person name="Jocker A."/>
            <person name="Kenton S.M."/>
            <person name="Kim D.J."/>
            <person name="Klee K."/>
            <person name="Lai H."/>
            <person name="Lang C."/>
            <person name="Lin S."/>
            <person name="Macmil S.L."/>
            <person name="Magdelenat G."/>
            <person name="Matthews L."/>
            <person name="McCorrison J."/>
            <person name="Monaghan E.L."/>
            <person name="Mun J.H."/>
            <person name="Najar F.Z."/>
            <person name="Nicholson C."/>
            <person name="Noirot C."/>
            <person name="O'Bleness M."/>
            <person name="Paule C.R."/>
            <person name="Poulain J."/>
            <person name="Prion F."/>
            <person name="Qin B."/>
            <person name="Qu C."/>
            <person name="Retzel E.F."/>
            <person name="Riddle C."/>
            <person name="Sallet E."/>
            <person name="Samain S."/>
            <person name="Samson N."/>
            <person name="Sanders I."/>
            <person name="Saurat O."/>
            <person name="Scarpelli C."/>
            <person name="Schiex T."/>
            <person name="Segurens B."/>
            <person name="Severin A.J."/>
            <person name="Sherrier D.J."/>
            <person name="Shi R."/>
            <person name="Sims S."/>
            <person name="Singer S.R."/>
            <person name="Sinharoy S."/>
            <person name="Sterck L."/>
            <person name="Viollet A."/>
            <person name="Wang B.B."/>
            <person name="Wang K."/>
            <person name="Wang M."/>
            <person name="Wang X."/>
            <person name="Warfsmann J."/>
            <person name="Weissenbach J."/>
            <person name="White D.D."/>
            <person name="White J.D."/>
            <person name="Wiley G.B."/>
            <person name="Wincker P."/>
            <person name="Xing Y."/>
            <person name="Yang L."/>
            <person name="Yao Z."/>
            <person name="Ying F."/>
            <person name="Zhai J."/>
            <person name="Zhou L."/>
            <person name="Zuber A."/>
            <person name="Denarie J."/>
            <person name="Dixon R.A."/>
            <person name="May G.D."/>
            <person name="Schwartz D.C."/>
            <person name="Rogers J."/>
            <person name="Quetier F."/>
            <person name="Town C.D."/>
            <person name="Roe B.A."/>
        </authorList>
    </citation>
    <scope>NUCLEOTIDE SEQUENCE [LARGE SCALE GENOMIC DNA]</scope>
    <source>
        <strain evidence="2">A17</strain>
        <strain evidence="3 4">cv. Jemalong A17</strain>
    </source>
</reference>
<gene>
    <name evidence="2" type="ordered locus">MTR_6g022100</name>
</gene>
<dbReference type="EnsemblPlants" id="KEH25382">
    <property type="protein sequence ID" value="KEH25382"/>
    <property type="gene ID" value="MTR_6g022100"/>
</dbReference>
<dbReference type="EMBL" id="CM001222">
    <property type="protein sequence ID" value="KEH25382.1"/>
    <property type="molecule type" value="Genomic_DNA"/>
</dbReference>
<sequence length="100" mass="11140">MTEGENEIERPRSRSPPRTFYGSSGQPTRYPRATFTTPSSAATTSYSSPTFVIDPYEECTFYLKSLGINPDSIPIIVGKIDDADLRGLKYCPDETKKNLP</sequence>
<feature type="compositionally biased region" description="Low complexity" evidence="1">
    <location>
        <begin position="33"/>
        <end position="47"/>
    </location>
</feature>
<evidence type="ECO:0000313" key="3">
    <source>
        <dbReference type="EnsemblPlants" id="KEH25382"/>
    </source>
</evidence>
<organism evidence="2 4">
    <name type="scientific">Medicago truncatula</name>
    <name type="common">Barrel medic</name>
    <name type="synonym">Medicago tribuloides</name>
    <dbReference type="NCBI Taxonomy" id="3880"/>
    <lineage>
        <taxon>Eukaryota</taxon>
        <taxon>Viridiplantae</taxon>
        <taxon>Streptophyta</taxon>
        <taxon>Embryophyta</taxon>
        <taxon>Tracheophyta</taxon>
        <taxon>Spermatophyta</taxon>
        <taxon>Magnoliopsida</taxon>
        <taxon>eudicotyledons</taxon>
        <taxon>Gunneridae</taxon>
        <taxon>Pentapetalae</taxon>
        <taxon>rosids</taxon>
        <taxon>fabids</taxon>
        <taxon>Fabales</taxon>
        <taxon>Fabaceae</taxon>
        <taxon>Papilionoideae</taxon>
        <taxon>50 kb inversion clade</taxon>
        <taxon>NPAAA clade</taxon>
        <taxon>Hologalegina</taxon>
        <taxon>IRL clade</taxon>
        <taxon>Trifolieae</taxon>
        <taxon>Medicago</taxon>
    </lineage>
</organism>
<dbReference type="AlphaFoldDB" id="A0A072U6W6"/>
<dbReference type="Proteomes" id="UP000002051">
    <property type="component" value="Chromosome 6"/>
</dbReference>
<reference evidence="3" key="3">
    <citation type="submission" date="2015-04" db="UniProtKB">
        <authorList>
            <consortium name="EnsemblPlants"/>
        </authorList>
    </citation>
    <scope>IDENTIFICATION</scope>
    <source>
        <strain evidence="3">cv. Jemalong A17</strain>
    </source>
</reference>
<feature type="region of interest" description="Disordered" evidence="1">
    <location>
        <begin position="1"/>
        <end position="47"/>
    </location>
</feature>
<protein>
    <submittedName>
        <fullName evidence="2 3">Uncharacterized protein</fullName>
    </submittedName>
</protein>
<name>A0A072U6W6_MEDTR</name>
<reference evidence="2 4" key="2">
    <citation type="journal article" date="2014" name="BMC Genomics">
        <title>An improved genome release (version Mt4.0) for the model legume Medicago truncatula.</title>
        <authorList>
            <person name="Tang H."/>
            <person name="Krishnakumar V."/>
            <person name="Bidwell S."/>
            <person name="Rosen B."/>
            <person name="Chan A."/>
            <person name="Zhou S."/>
            <person name="Gentzbittel L."/>
            <person name="Childs K.L."/>
            <person name="Yandell M."/>
            <person name="Gundlach H."/>
            <person name="Mayer K.F."/>
            <person name="Schwartz D.C."/>
            <person name="Town C.D."/>
        </authorList>
    </citation>
    <scope>GENOME REANNOTATION</scope>
    <source>
        <strain evidence="2">A17</strain>
        <strain evidence="3 4">cv. Jemalong A17</strain>
    </source>
</reference>
<accession>A0A072U6W6</accession>
<evidence type="ECO:0000256" key="1">
    <source>
        <dbReference type="SAM" id="MobiDB-lite"/>
    </source>
</evidence>
<dbReference type="HOGENOM" id="CLU_2310257_0_0_1"/>
<evidence type="ECO:0000313" key="4">
    <source>
        <dbReference type="Proteomes" id="UP000002051"/>
    </source>
</evidence>
<evidence type="ECO:0000313" key="2">
    <source>
        <dbReference type="EMBL" id="KEH25382.1"/>
    </source>
</evidence>